<name>A0A8J4BF68_9CHLO</name>
<keyword evidence="2" id="KW-0732">Signal</keyword>
<keyword evidence="4" id="KW-1185">Reference proteome</keyword>
<evidence type="ECO:0000256" key="1">
    <source>
        <dbReference type="SAM" id="MobiDB-lite"/>
    </source>
</evidence>
<sequence length="272" mass="29279">MNHKKMSGACRAWVYCVLALATVSLASATALEDSAAVDDSAAASEGSSLSHHTHAHLRSLKAVVPPSTRPSRSPPRPPRPPPSPRPPSPLRSPPSPRRPPSPPKPVKLSPKPPSLPPPSQPPSLPEIPSGGIRFEMAITFNLNDPSAPKPGYPFGPINCSMLADTISTQLTDTSSMFNFRSPFQITKCSDTLFQAQAILNQSPSKCKQVMSLITTVHQFQWMGWAKPDNLDCNAYPKTSASVFVMLVDPMESTDAAPCAFMGSGKDWCLRLE</sequence>
<dbReference type="Proteomes" id="UP000747399">
    <property type="component" value="Unassembled WGS sequence"/>
</dbReference>
<gene>
    <name evidence="3" type="ORF">Vafri_14943</name>
</gene>
<feature type="region of interest" description="Disordered" evidence="1">
    <location>
        <begin position="46"/>
        <end position="130"/>
    </location>
</feature>
<accession>A0A8J4BF68</accession>
<dbReference type="PRINTS" id="PR01217">
    <property type="entry name" value="PRICHEXTENSN"/>
</dbReference>
<feature type="chain" id="PRO_5035208931" description="Pherophorin domain-containing protein" evidence="2">
    <location>
        <begin position="29"/>
        <end position="272"/>
    </location>
</feature>
<protein>
    <recommendedName>
        <fullName evidence="5">Pherophorin domain-containing protein</fullName>
    </recommendedName>
</protein>
<evidence type="ECO:0000313" key="3">
    <source>
        <dbReference type="EMBL" id="GIL60313.1"/>
    </source>
</evidence>
<feature type="compositionally biased region" description="Pro residues" evidence="1">
    <location>
        <begin position="72"/>
        <end position="125"/>
    </location>
</feature>
<dbReference type="EMBL" id="BNCO01000039">
    <property type="protein sequence ID" value="GIL60313.1"/>
    <property type="molecule type" value="Genomic_DNA"/>
</dbReference>
<reference evidence="3" key="1">
    <citation type="journal article" date="2021" name="Proc. Natl. Acad. Sci. U.S.A.">
        <title>Three genomes in the algal genus Volvox reveal the fate of a haploid sex-determining region after a transition to homothallism.</title>
        <authorList>
            <person name="Yamamoto K."/>
            <person name="Hamaji T."/>
            <person name="Kawai-Toyooka H."/>
            <person name="Matsuzaki R."/>
            <person name="Takahashi F."/>
            <person name="Nishimura Y."/>
            <person name="Kawachi M."/>
            <person name="Noguchi H."/>
            <person name="Minakuchi Y."/>
            <person name="Umen J.G."/>
            <person name="Toyoda A."/>
            <person name="Nozaki H."/>
        </authorList>
    </citation>
    <scope>NUCLEOTIDE SEQUENCE</scope>
    <source>
        <strain evidence="3">NIES-3780</strain>
    </source>
</reference>
<evidence type="ECO:0008006" key="5">
    <source>
        <dbReference type="Google" id="ProtNLM"/>
    </source>
</evidence>
<comment type="caution">
    <text evidence="3">The sequence shown here is derived from an EMBL/GenBank/DDBJ whole genome shotgun (WGS) entry which is preliminary data.</text>
</comment>
<proteinExistence type="predicted"/>
<evidence type="ECO:0000313" key="4">
    <source>
        <dbReference type="Proteomes" id="UP000747399"/>
    </source>
</evidence>
<evidence type="ECO:0000256" key="2">
    <source>
        <dbReference type="SAM" id="SignalP"/>
    </source>
</evidence>
<dbReference type="AlphaFoldDB" id="A0A8J4BF68"/>
<feature type="signal peptide" evidence="2">
    <location>
        <begin position="1"/>
        <end position="28"/>
    </location>
</feature>
<organism evidence="3 4">
    <name type="scientific">Volvox africanus</name>
    <dbReference type="NCBI Taxonomy" id="51714"/>
    <lineage>
        <taxon>Eukaryota</taxon>
        <taxon>Viridiplantae</taxon>
        <taxon>Chlorophyta</taxon>
        <taxon>core chlorophytes</taxon>
        <taxon>Chlorophyceae</taxon>
        <taxon>CS clade</taxon>
        <taxon>Chlamydomonadales</taxon>
        <taxon>Volvocaceae</taxon>
        <taxon>Volvox</taxon>
    </lineage>
</organism>